<dbReference type="CDD" id="cd13401">
    <property type="entry name" value="Slt70-like"/>
    <property type="match status" value="1"/>
</dbReference>
<dbReference type="InterPro" id="IPR012289">
    <property type="entry name" value="Lytic_TGlycosylase_superhlx_L"/>
</dbReference>
<evidence type="ECO:0000256" key="1">
    <source>
        <dbReference type="ARBA" id="ARBA00022729"/>
    </source>
</evidence>
<dbReference type="GO" id="GO:0042597">
    <property type="term" value="C:periplasmic space"/>
    <property type="evidence" value="ECO:0007669"/>
    <property type="project" value="InterPro"/>
</dbReference>
<proteinExistence type="predicted"/>
<dbReference type="Gene3D" id="1.10.1240.20">
    <property type="entry name" value="Lytic transglycosylase, superhelical linker domain"/>
    <property type="match status" value="1"/>
</dbReference>
<reference evidence="5 6" key="1">
    <citation type="submission" date="2020-02" db="EMBL/GenBank/DDBJ databases">
        <title>Comparative genomics of sulfur disproportionating microorganisms.</title>
        <authorList>
            <person name="Ward L.M."/>
            <person name="Bertran E."/>
            <person name="Johnston D.T."/>
        </authorList>
    </citation>
    <scope>NUCLEOTIDE SEQUENCE [LARGE SCALE GENOMIC DNA]</scope>
    <source>
        <strain evidence="5 6">DSM 100025</strain>
    </source>
</reference>
<dbReference type="SUPFAM" id="SSF48435">
    <property type="entry name" value="Bacterial muramidases"/>
    <property type="match status" value="1"/>
</dbReference>
<comment type="caution">
    <text evidence="5">The sequence shown here is derived from an EMBL/GenBank/DDBJ whole genome shotgun (WGS) entry which is preliminary data.</text>
</comment>
<evidence type="ECO:0000313" key="6">
    <source>
        <dbReference type="Proteomes" id="UP000469346"/>
    </source>
</evidence>
<dbReference type="Pfam" id="PF01464">
    <property type="entry name" value="SLT"/>
    <property type="match status" value="1"/>
</dbReference>
<dbReference type="PANTHER" id="PTHR37423">
    <property type="entry name" value="SOLUBLE LYTIC MUREIN TRANSGLYCOSYLASE-RELATED"/>
    <property type="match status" value="1"/>
</dbReference>
<keyword evidence="6" id="KW-1185">Reference proteome</keyword>
<dbReference type="Proteomes" id="UP000469346">
    <property type="component" value="Unassembled WGS sequence"/>
</dbReference>
<dbReference type="Gene3D" id="1.10.530.10">
    <property type="match status" value="1"/>
</dbReference>
<dbReference type="SUPFAM" id="SSF53955">
    <property type="entry name" value="Lysozyme-like"/>
    <property type="match status" value="1"/>
</dbReference>
<feature type="domain" description="Lytic transglycosylase superhelical linker" evidence="4">
    <location>
        <begin position="402"/>
        <end position="468"/>
    </location>
</feature>
<evidence type="ECO:0000256" key="2">
    <source>
        <dbReference type="SAM" id="SignalP"/>
    </source>
</evidence>
<feature type="domain" description="Transglycosylase SLT" evidence="3">
    <location>
        <begin position="482"/>
        <end position="590"/>
    </location>
</feature>
<dbReference type="EMBL" id="JAAGRR010000012">
    <property type="protein sequence ID" value="NDY41653.1"/>
    <property type="molecule type" value="Genomic_DNA"/>
</dbReference>
<organism evidence="5 6">
    <name type="scientific">Dissulfurirhabdus thermomarina</name>
    <dbReference type="NCBI Taxonomy" id="1765737"/>
    <lineage>
        <taxon>Bacteria</taxon>
        <taxon>Deltaproteobacteria</taxon>
        <taxon>Dissulfurirhabdaceae</taxon>
        <taxon>Dissulfurirhabdus</taxon>
    </lineage>
</organism>
<feature type="signal peptide" evidence="2">
    <location>
        <begin position="1"/>
        <end position="20"/>
    </location>
</feature>
<protein>
    <submittedName>
        <fullName evidence="5">Transglycosylase SLT domain-containing protein</fullName>
    </submittedName>
</protein>
<dbReference type="InterPro" id="IPR008939">
    <property type="entry name" value="Lytic_TGlycosylase_superhlx_U"/>
</dbReference>
<name>A0A6N9TNI5_DISTH</name>
<feature type="chain" id="PRO_5026872477" evidence="2">
    <location>
        <begin position="21"/>
        <end position="655"/>
    </location>
</feature>
<dbReference type="AlphaFoldDB" id="A0A6N9TNI5"/>
<gene>
    <name evidence="5" type="ORF">G3N55_02140</name>
</gene>
<dbReference type="Gene3D" id="1.25.20.10">
    <property type="entry name" value="Bacterial muramidases"/>
    <property type="match status" value="1"/>
</dbReference>
<dbReference type="GO" id="GO:0004553">
    <property type="term" value="F:hydrolase activity, hydrolyzing O-glycosyl compounds"/>
    <property type="evidence" value="ECO:0007669"/>
    <property type="project" value="InterPro"/>
</dbReference>
<dbReference type="InterPro" id="IPR037061">
    <property type="entry name" value="Lytic_TGlycoase_superhlx_L_sf"/>
</dbReference>
<keyword evidence="1 2" id="KW-0732">Signal</keyword>
<evidence type="ECO:0000259" key="4">
    <source>
        <dbReference type="Pfam" id="PF14718"/>
    </source>
</evidence>
<dbReference type="InterPro" id="IPR008258">
    <property type="entry name" value="Transglycosylase_SLT_dom_1"/>
</dbReference>
<sequence>MFSAIGLAALLWAWAGPAAAVPPMREAQREAFLAAEAALAAGDEAAYWRHLEGLRDYPLFPYLRYQWLRARLDRARPLEVKVFLCLYGDTPVAGDLQRAWLESLASRERWEEFLRAYDPGVADLSLDCLRRRALLHAGRAGEALDGIEEIYASVVPEPEACTPVFAAWEAAGGPGEAVKWRRIRTAMAAGRGDLALELAGGISRGARAAVAAWQEARAHPGRLAALVAGMPRGPAREWVIRDGLAALARRDPGAALAVWRRNRARWRLPAEAARAVETGIALALAADRDPAHRRDLETLAARLEDPRLVEWCVRLSLLDRDWRGVLKWTARLPAGRRSRPAWRYWRARALAALGRKGDARRIYEELARDRSYYGFLAADRAGRPYALETRPLEADPGVAAEVAALPGVQRARELLFLGRREAARREWAAAVRGLDRDHLLQAARLAHSWGWYDRAIAALGRAGCLDDLALRFPLAYLPEVSARAARADIDPAWALALMRQESAFDTRARSRSGALGLMQLMPGTARFVARRRDLPLRSLDEVFRAETNIRLGIGYLEMVRDRFGGNPVLATAAYNAGPARVEEWLPEEGPVEADLWVETIPFTETRRYVKRVLFYAAVYEARLGRRPPARLADRMPSIEPVVTLAALPAPAPALP</sequence>
<dbReference type="RefSeq" id="WP_163297807.1">
    <property type="nucleotide sequence ID" value="NZ_JAAGRR010000012.1"/>
</dbReference>
<accession>A0A6N9TNI5</accession>
<dbReference type="Pfam" id="PF14718">
    <property type="entry name" value="SLT_L"/>
    <property type="match status" value="1"/>
</dbReference>
<evidence type="ECO:0000259" key="3">
    <source>
        <dbReference type="Pfam" id="PF01464"/>
    </source>
</evidence>
<dbReference type="PANTHER" id="PTHR37423:SF5">
    <property type="entry name" value="SOLUBLE LYTIC MUREIN TRANSGLYCOSYLASE"/>
    <property type="match status" value="1"/>
</dbReference>
<evidence type="ECO:0000313" key="5">
    <source>
        <dbReference type="EMBL" id="NDY41653.1"/>
    </source>
</evidence>
<dbReference type="InterPro" id="IPR023346">
    <property type="entry name" value="Lysozyme-like_dom_sf"/>
</dbReference>